<organism evidence="4 5">
    <name type="scientific">Mytilus edulis</name>
    <name type="common">Blue mussel</name>
    <dbReference type="NCBI Taxonomy" id="6550"/>
    <lineage>
        <taxon>Eukaryota</taxon>
        <taxon>Metazoa</taxon>
        <taxon>Spiralia</taxon>
        <taxon>Lophotrochozoa</taxon>
        <taxon>Mollusca</taxon>
        <taxon>Bivalvia</taxon>
        <taxon>Autobranchia</taxon>
        <taxon>Pteriomorphia</taxon>
        <taxon>Mytilida</taxon>
        <taxon>Mytiloidea</taxon>
        <taxon>Mytilidae</taxon>
        <taxon>Mytilinae</taxon>
        <taxon>Mytilus</taxon>
    </lineage>
</organism>
<dbReference type="OrthoDB" id="6154567at2759"/>
<evidence type="ECO:0000313" key="5">
    <source>
        <dbReference type="Proteomes" id="UP000683360"/>
    </source>
</evidence>
<sequence length="398" mass="44354">MLLYSLLLICGDIESNPGPGGTPDPPEKTLSIFHGNIRSLRNKLNYITDIIEDFDIVFFTESHLDVNVTDFDISLFGFETPVRKDRNANGGGIIMYYKSLINIVRRVDLEHDEVESDPFNHTFIPFLGGPLFALLIFHVLGFIIVILPGNFGSLIAGGAKGIGLDRYIDKIAPQGCTDLVDYKKTVRDMIRFYKDVFELIIEACRDKEGVFQNNISHGHINEESSITYINKELVVYVLERIRPFYVSVGDIVFKVSSVILMFASVTTFLTVYNTKISDVLESTTAVITSALPSLIQSQLTLERPQKSIIKYIIKGYEDTKPNKTNRSLQSDNQSDIRTEQDTSGPIANLSKIESDEKTDISEVVCELNEQTGPMNTSFQSSIAKGADSPTEHTGTSNV</sequence>
<dbReference type="Proteomes" id="UP000683360">
    <property type="component" value="Unassembled WGS sequence"/>
</dbReference>
<evidence type="ECO:0000256" key="2">
    <source>
        <dbReference type="SAM" id="Phobius"/>
    </source>
</evidence>
<evidence type="ECO:0000313" key="4">
    <source>
        <dbReference type="EMBL" id="CAG2237128.1"/>
    </source>
</evidence>
<feature type="transmembrane region" description="Helical" evidence="2">
    <location>
        <begin position="251"/>
        <end position="272"/>
    </location>
</feature>
<keyword evidence="2" id="KW-1133">Transmembrane helix</keyword>
<accession>A0A8S3U3M3</accession>
<protein>
    <submittedName>
        <fullName evidence="4">Uncharacterized protein</fullName>
    </submittedName>
</protein>
<feature type="signal peptide" evidence="3">
    <location>
        <begin position="1"/>
        <end position="15"/>
    </location>
</feature>
<feature type="compositionally biased region" description="Polar residues" evidence="1">
    <location>
        <begin position="370"/>
        <end position="382"/>
    </location>
</feature>
<dbReference type="AlphaFoldDB" id="A0A8S3U3M3"/>
<dbReference type="EMBL" id="CAJPWZ010002376">
    <property type="protein sequence ID" value="CAG2237128.1"/>
    <property type="molecule type" value="Genomic_DNA"/>
</dbReference>
<evidence type="ECO:0000256" key="1">
    <source>
        <dbReference type="SAM" id="MobiDB-lite"/>
    </source>
</evidence>
<keyword evidence="3" id="KW-0732">Signal</keyword>
<gene>
    <name evidence="4" type="ORF">MEDL_49592</name>
</gene>
<feature type="region of interest" description="Disordered" evidence="1">
    <location>
        <begin position="321"/>
        <end position="344"/>
    </location>
</feature>
<comment type="caution">
    <text evidence="4">The sequence shown here is derived from an EMBL/GenBank/DDBJ whole genome shotgun (WGS) entry which is preliminary data.</text>
</comment>
<reference evidence="4" key="1">
    <citation type="submission" date="2021-03" db="EMBL/GenBank/DDBJ databases">
        <authorList>
            <person name="Bekaert M."/>
        </authorList>
    </citation>
    <scope>NUCLEOTIDE SEQUENCE</scope>
</reference>
<keyword evidence="5" id="KW-1185">Reference proteome</keyword>
<evidence type="ECO:0000256" key="3">
    <source>
        <dbReference type="SAM" id="SignalP"/>
    </source>
</evidence>
<keyword evidence="2" id="KW-0472">Membrane</keyword>
<feature type="transmembrane region" description="Helical" evidence="2">
    <location>
        <begin position="123"/>
        <end position="147"/>
    </location>
</feature>
<proteinExistence type="predicted"/>
<feature type="region of interest" description="Disordered" evidence="1">
    <location>
        <begin position="370"/>
        <end position="398"/>
    </location>
</feature>
<keyword evidence="2" id="KW-0812">Transmembrane</keyword>
<feature type="chain" id="PRO_5035863668" evidence="3">
    <location>
        <begin position="16"/>
        <end position="398"/>
    </location>
</feature>
<name>A0A8S3U3M3_MYTED</name>
<feature type="compositionally biased region" description="Polar residues" evidence="1">
    <location>
        <begin position="322"/>
        <end position="333"/>
    </location>
</feature>